<keyword evidence="4 8" id="KW-0378">Hydrolase</keyword>
<sequence length="160" mass="16495">MSIVQVLLTRLDPGVPLPNYARPGDAGADLVTTDDLVLEPGERAVVGTGVAIALPEGYAGFVHPRSGLAARAGLSVVNTPGTIDAGYRGEIRVCLINHDPRERLKLSRGDRIAQLVIQRVETAEFVEVAELSASERGAGGYGSTGGHATLGGVAGEGAKK</sequence>
<evidence type="ECO:0000256" key="1">
    <source>
        <dbReference type="ARBA" id="ARBA00001946"/>
    </source>
</evidence>
<evidence type="ECO:0000256" key="8">
    <source>
        <dbReference type="HAMAP-Rule" id="MF_00116"/>
    </source>
</evidence>
<evidence type="ECO:0000256" key="4">
    <source>
        <dbReference type="ARBA" id="ARBA00022801"/>
    </source>
</evidence>
<reference evidence="11 12" key="1">
    <citation type="submission" date="2019-06" db="EMBL/GenBank/DDBJ databases">
        <title>Amycolatopsis alkalitolerans sp. nov., isolated from Gastrodia elata Blume.</title>
        <authorList>
            <person name="Narsing Rao M.P."/>
            <person name="Li W.J."/>
        </authorList>
    </citation>
    <scope>NUCLEOTIDE SEQUENCE [LARGE SCALE GENOMIC DNA]</scope>
    <source>
        <strain evidence="11 12">SYSUP0005</strain>
    </source>
</reference>
<dbReference type="EMBL" id="VDFW01000005">
    <property type="protein sequence ID" value="TNC27657.1"/>
    <property type="molecule type" value="Genomic_DNA"/>
</dbReference>
<dbReference type="GO" id="GO:0006226">
    <property type="term" value="P:dUMP biosynthetic process"/>
    <property type="evidence" value="ECO:0007669"/>
    <property type="project" value="UniProtKB-UniRule"/>
</dbReference>
<feature type="binding site" evidence="8">
    <location>
        <begin position="65"/>
        <end position="67"/>
    </location>
    <ligand>
        <name>substrate</name>
    </ligand>
</feature>
<comment type="pathway">
    <text evidence="8">Pyrimidine metabolism; dUMP biosynthesis; dUMP from dCTP (dUTP route): step 2/2.</text>
</comment>
<feature type="region of interest" description="Disordered" evidence="9">
    <location>
        <begin position="136"/>
        <end position="160"/>
    </location>
</feature>
<accession>A0A5C4M5M8</accession>
<comment type="function">
    <text evidence="8">This enzyme is involved in nucleotide metabolism: it produces dUMP, the immediate precursor of thymidine nucleotides and it decreases the intracellular concentration of dUTP so that uracil cannot be incorporated into DNA.</text>
</comment>
<evidence type="ECO:0000256" key="5">
    <source>
        <dbReference type="ARBA" id="ARBA00022842"/>
    </source>
</evidence>
<dbReference type="PANTHER" id="PTHR11241:SF0">
    <property type="entry name" value="DEOXYURIDINE 5'-TRIPHOSPHATE NUCLEOTIDOHYDROLASE"/>
    <property type="match status" value="1"/>
</dbReference>
<name>A0A5C4M5M8_9PSEU</name>
<dbReference type="EC" id="3.6.1.23" evidence="8"/>
<evidence type="ECO:0000256" key="2">
    <source>
        <dbReference type="ARBA" id="ARBA00006581"/>
    </source>
</evidence>
<comment type="caution">
    <text evidence="8">Lacks conserved residue(s) required for the propagation of feature annotation.</text>
</comment>
<comment type="similarity">
    <text evidence="2 8">Belongs to the dUTPase family.</text>
</comment>
<keyword evidence="5 8" id="KW-0460">Magnesium</keyword>
<feature type="domain" description="dUTPase-like" evidence="10">
    <location>
        <begin position="16"/>
        <end position="145"/>
    </location>
</feature>
<comment type="cofactor">
    <cofactor evidence="1 8">
        <name>Mg(2+)</name>
        <dbReference type="ChEBI" id="CHEBI:18420"/>
    </cofactor>
</comment>
<dbReference type="NCBIfam" id="TIGR00576">
    <property type="entry name" value="dut"/>
    <property type="match status" value="1"/>
</dbReference>
<dbReference type="Proteomes" id="UP000305546">
    <property type="component" value="Unassembled WGS sequence"/>
</dbReference>
<organism evidence="11 12">
    <name type="scientific">Amycolatopsis alkalitolerans</name>
    <dbReference type="NCBI Taxonomy" id="2547244"/>
    <lineage>
        <taxon>Bacteria</taxon>
        <taxon>Bacillati</taxon>
        <taxon>Actinomycetota</taxon>
        <taxon>Actinomycetes</taxon>
        <taxon>Pseudonocardiales</taxon>
        <taxon>Pseudonocardiaceae</taxon>
        <taxon>Amycolatopsis</taxon>
    </lineage>
</organism>
<evidence type="ECO:0000259" key="10">
    <source>
        <dbReference type="Pfam" id="PF00692"/>
    </source>
</evidence>
<feature type="binding site" evidence="8">
    <location>
        <position position="78"/>
    </location>
    <ligand>
        <name>substrate</name>
    </ligand>
</feature>
<gene>
    <name evidence="8" type="primary">dut</name>
    <name evidence="11" type="ORF">FG385_07960</name>
</gene>
<keyword evidence="3 8" id="KW-0479">Metal-binding</keyword>
<feature type="compositionally biased region" description="Gly residues" evidence="9">
    <location>
        <begin position="137"/>
        <end position="160"/>
    </location>
</feature>
<dbReference type="FunFam" id="2.70.40.10:FF:000008">
    <property type="entry name" value="Deoxyuridine 5'-triphosphate nucleotidohydrolase"/>
    <property type="match status" value="1"/>
</dbReference>
<keyword evidence="12" id="KW-1185">Reference proteome</keyword>
<dbReference type="InterPro" id="IPR008181">
    <property type="entry name" value="dUTPase"/>
</dbReference>
<dbReference type="UniPathway" id="UPA00610">
    <property type="reaction ID" value="UER00666"/>
</dbReference>
<dbReference type="SUPFAM" id="SSF51283">
    <property type="entry name" value="dUTPase-like"/>
    <property type="match status" value="1"/>
</dbReference>
<keyword evidence="6 8" id="KW-0546">Nucleotide metabolism</keyword>
<evidence type="ECO:0000313" key="11">
    <source>
        <dbReference type="EMBL" id="TNC27657.1"/>
    </source>
</evidence>
<dbReference type="InterPro" id="IPR036157">
    <property type="entry name" value="dUTPase-like_sf"/>
</dbReference>
<comment type="caution">
    <text evidence="11">The sequence shown here is derived from an EMBL/GenBank/DDBJ whole genome shotgun (WGS) entry which is preliminary data.</text>
</comment>
<evidence type="ECO:0000256" key="6">
    <source>
        <dbReference type="ARBA" id="ARBA00023080"/>
    </source>
</evidence>
<dbReference type="GO" id="GO:0046081">
    <property type="term" value="P:dUTP catabolic process"/>
    <property type="evidence" value="ECO:0007669"/>
    <property type="project" value="InterPro"/>
</dbReference>
<dbReference type="Pfam" id="PF00692">
    <property type="entry name" value="dUTPase"/>
    <property type="match status" value="1"/>
</dbReference>
<dbReference type="GO" id="GO:0000287">
    <property type="term" value="F:magnesium ion binding"/>
    <property type="evidence" value="ECO:0007669"/>
    <property type="project" value="UniProtKB-UniRule"/>
</dbReference>
<dbReference type="NCBIfam" id="NF001862">
    <property type="entry name" value="PRK00601.1"/>
    <property type="match status" value="1"/>
</dbReference>
<dbReference type="HAMAP" id="MF_00116">
    <property type="entry name" value="dUTPase_bact"/>
    <property type="match status" value="1"/>
</dbReference>
<proteinExistence type="inferred from homology"/>
<dbReference type="GO" id="GO:0004170">
    <property type="term" value="F:dUTP diphosphatase activity"/>
    <property type="evidence" value="ECO:0007669"/>
    <property type="project" value="UniProtKB-UniRule"/>
</dbReference>
<dbReference type="Gene3D" id="2.70.40.10">
    <property type="match status" value="1"/>
</dbReference>
<dbReference type="OrthoDB" id="9809956at2"/>
<protein>
    <recommendedName>
        <fullName evidence="8">Deoxyuridine 5'-triphosphate nucleotidohydrolase</fullName>
        <shortName evidence="8">dUTPase</shortName>
        <ecNumber evidence="8">3.6.1.23</ecNumber>
    </recommendedName>
    <alternativeName>
        <fullName evidence="8">dUTP pyrophosphatase</fullName>
    </alternativeName>
</protein>
<evidence type="ECO:0000313" key="12">
    <source>
        <dbReference type="Proteomes" id="UP000305546"/>
    </source>
</evidence>
<dbReference type="RefSeq" id="WP_139095980.1">
    <property type="nucleotide sequence ID" value="NZ_VDFW01000005.1"/>
</dbReference>
<evidence type="ECO:0000256" key="9">
    <source>
        <dbReference type="SAM" id="MobiDB-lite"/>
    </source>
</evidence>
<dbReference type="InterPro" id="IPR033704">
    <property type="entry name" value="dUTPase_trimeric"/>
</dbReference>
<dbReference type="AlphaFoldDB" id="A0A5C4M5M8"/>
<evidence type="ECO:0000256" key="7">
    <source>
        <dbReference type="ARBA" id="ARBA00047686"/>
    </source>
</evidence>
<dbReference type="PANTHER" id="PTHR11241">
    <property type="entry name" value="DEOXYURIDINE 5'-TRIPHOSPHATE NUCLEOTIDOHYDROLASE"/>
    <property type="match status" value="1"/>
</dbReference>
<feature type="binding site" evidence="8">
    <location>
        <begin position="82"/>
        <end position="84"/>
    </location>
    <ligand>
        <name>substrate</name>
    </ligand>
</feature>
<dbReference type="CDD" id="cd07557">
    <property type="entry name" value="trimeric_dUTPase"/>
    <property type="match status" value="1"/>
</dbReference>
<comment type="catalytic activity">
    <reaction evidence="7 8">
        <text>dUTP + H2O = dUMP + diphosphate + H(+)</text>
        <dbReference type="Rhea" id="RHEA:10248"/>
        <dbReference type="ChEBI" id="CHEBI:15377"/>
        <dbReference type="ChEBI" id="CHEBI:15378"/>
        <dbReference type="ChEBI" id="CHEBI:33019"/>
        <dbReference type="ChEBI" id="CHEBI:61555"/>
        <dbReference type="ChEBI" id="CHEBI:246422"/>
        <dbReference type="EC" id="3.6.1.23"/>
    </reaction>
</comment>
<evidence type="ECO:0000256" key="3">
    <source>
        <dbReference type="ARBA" id="ARBA00022723"/>
    </source>
</evidence>
<dbReference type="InterPro" id="IPR029054">
    <property type="entry name" value="dUTPase-like"/>
</dbReference>